<dbReference type="InterPro" id="IPR001460">
    <property type="entry name" value="PCN-bd_Tpept"/>
</dbReference>
<accession>A0ABV6KBY4</accession>
<keyword evidence="7" id="KW-0378">Hydrolase</keyword>
<dbReference type="Proteomes" id="UP001589838">
    <property type="component" value="Unassembled WGS sequence"/>
</dbReference>
<dbReference type="PANTHER" id="PTHR32282:SF11">
    <property type="entry name" value="PENICILLIN-BINDING PROTEIN 1B"/>
    <property type="match status" value="1"/>
</dbReference>
<evidence type="ECO:0000256" key="8">
    <source>
        <dbReference type="ARBA" id="ARBA00022960"/>
    </source>
</evidence>
<dbReference type="SUPFAM" id="SSF56601">
    <property type="entry name" value="beta-lactamase/transpeptidase-like"/>
    <property type="match status" value="1"/>
</dbReference>
<dbReference type="SUPFAM" id="SSF53955">
    <property type="entry name" value="Lysozyme-like"/>
    <property type="match status" value="1"/>
</dbReference>
<keyword evidence="18" id="KW-1185">Reference proteome</keyword>
<evidence type="ECO:0000313" key="18">
    <source>
        <dbReference type="Proteomes" id="UP001589838"/>
    </source>
</evidence>
<keyword evidence="3" id="KW-0121">Carboxypeptidase</keyword>
<evidence type="ECO:0000256" key="4">
    <source>
        <dbReference type="ARBA" id="ARBA00022670"/>
    </source>
</evidence>
<keyword evidence="2" id="KW-1003">Cell membrane</keyword>
<organism evidence="17 18">
    <name type="scientific">Halalkalibacter kiskunsagensis</name>
    <dbReference type="NCBI Taxonomy" id="1548599"/>
    <lineage>
        <taxon>Bacteria</taxon>
        <taxon>Bacillati</taxon>
        <taxon>Bacillota</taxon>
        <taxon>Bacilli</taxon>
        <taxon>Bacillales</taxon>
        <taxon>Bacillaceae</taxon>
        <taxon>Halalkalibacter</taxon>
    </lineage>
</organism>
<reference evidence="17 18" key="1">
    <citation type="submission" date="2024-09" db="EMBL/GenBank/DDBJ databases">
        <authorList>
            <person name="Sun Q."/>
            <person name="Mori K."/>
        </authorList>
    </citation>
    <scope>NUCLEOTIDE SEQUENCE [LARGE SCALE GENOMIC DNA]</scope>
    <source>
        <strain evidence="17 18">NCAIM B.02610</strain>
    </source>
</reference>
<evidence type="ECO:0000256" key="1">
    <source>
        <dbReference type="ARBA" id="ARBA00004236"/>
    </source>
</evidence>
<comment type="subcellular location">
    <subcellularLocation>
        <location evidence="1">Cell membrane</location>
    </subcellularLocation>
</comment>
<evidence type="ECO:0000259" key="15">
    <source>
        <dbReference type="Pfam" id="PF00905"/>
    </source>
</evidence>
<evidence type="ECO:0000256" key="13">
    <source>
        <dbReference type="ARBA" id="ARBA00034000"/>
    </source>
</evidence>
<gene>
    <name evidence="17" type="ORF">ACFFHM_08615</name>
</gene>
<evidence type="ECO:0000256" key="6">
    <source>
        <dbReference type="ARBA" id="ARBA00022679"/>
    </source>
</evidence>
<evidence type="ECO:0000256" key="12">
    <source>
        <dbReference type="ARBA" id="ARBA00023316"/>
    </source>
</evidence>
<dbReference type="InterPro" id="IPR036950">
    <property type="entry name" value="PBP_transglycosylase"/>
</dbReference>
<dbReference type="Gene3D" id="1.10.3810.10">
    <property type="entry name" value="Biosynthetic peptidoglycan transglycosylase-like"/>
    <property type="match status" value="1"/>
</dbReference>
<dbReference type="InterPro" id="IPR001264">
    <property type="entry name" value="Glyco_trans_51"/>
</dbReference>
<keyword evidence="10" id="KW-0472">Membrane</keyword>
<keyword evidence="4" id="KW-0645">Protease</keyword>
<keyword evidence="8" id="KW-0133">Cell shape</keyword>
<evidence type="ECO:0000256" key="3">
    <source>
        <dbReference type="ARBA" id="ARBA00022645"/>
    </source>
</evidence>
<dbReference type="EMBL" id="JBHLUX010000023">
    <property type="protein sequence ID" value="MFC0470555.1"/>
    <property type="molecule type" value="Genomic_DNA"/>
</dbReference>
<comment type="catalytic activity">
    <reaction evidence="13">
        <text>Preferential cleavage: (Ac)2-L-Lys-D-Ala-|-D-Ala. Also transpeptidation of peptidyl-alanyl moieties that are N-acyl substituents of D-alanine.</text>
        <dbReference type="EC" id="3.4.16.4"/>
    </reaction>
</comment>
<feature type="domain" description="Penicillin-binding protein transpeptidase" evidence="15">
    <location>
        <begin position="349"/>
        <end position="585"/>
    </location>
</feature>
<dbReference type="GO" id="GO:0016757">
    <property type="term" value="F:glycosyltransferase activity"/>
    <property type="evidence" value="ECO:0007669"/>
    <property type="project" value="UniProtKB-KW"/>
</dbReference>
<dbReference type="InterPro" id="IPR050396">
    <property type="entry name" value="Glycosyltr_51/Transpeptidase"/>
</dbReference>
<evidence type="ECO:0000256" key="14">
    <source>
        <dbReference type="ARBA" id="ARBA00049902"/>
    </source>
</evidence>
<dbReference type="Pfam" id="PF00905">
    <property type="entry name" value="Transpeptidase"/>
    <property type="match status" value="1"/>
</dbReference>
<evidence type="ECO:0000313" key="17">
    <source>
        <dbReference type="EMBL" id="MFC0470555.1"/>
    </source>
</evidence>
<dbReference type="Gene3D" id="3.40.710.10">
    <property type="entry name" value="DD-peptidase/beta-lactamase superfamily"/>
    <property type="match status" value="1"/>
</dbReference>
<dbReference type="NCBIfam" id="TIGR02074">
    <property type="entry name" value="PBP_1a_fam"/>
    <property type="match status" value="1"/>
</dbReference>
<evidence type="ECO:0000256" key="5">
    <source>
        <dbReference type="ARBA" id="ARBA00022676"/>
    </source>
</evidence>
<dbReference type="InterPro" id="IPR012338">
    <property type="entry name" value="Beta-lactam/transpept-like"/>
</dbReference>
<keyword evidence="5 17" id="KW-0328">Glycosyltransferase</keyword>
<feature type="domain" description="Glycosyl transferase family 51" evidence="16">
    <location>
        <begin position="61"/>
        <end position="236"/>
    </location>
</feature>
<keyword evidence="12" id="KW-0961">Cell wall biogenesis/degradation</keyword>
<dbReference type="EC" id="2.4.-.-" evidence="17"/>
<dbReference type="Pfam" id="PF00912">
    <property type="entry name" value="Transgly"/>
    <property type="match status" value="1"/>
</dbReference>
<name>A0ABV6KBY4_9BACI</name>
<evidence type="ECO:0000256" key="11">
    <source>
        <dbReference type="ARBA" id="ARBA00023268"/>
    </source>
</evidence>
<dbReference type="RefSeq" id="WP_335961505.1">
    <property type="nucleotide sequence ID" value="NZ_JAXBLX010000018.1"/>
</dbReference>
<keyword evidence="9" id="KW-0573">Peptidoglycan synthesis</keyword>
<dbReference type="PANTHER" id="PTHR32282">
    <property type="entry name" value="BINDING PROTEIN TRANSPEPTIDASE, PUTATIVE-RELATED"/>
    <property type="match status" value="1"/>
</dbReference>
<protein>
    <submittedName>
        <fullName evidence="17">Transglycosylase domain-containing protein</fullName>
        <ecNumber evidence="17">2.4.-.-</ecNumber>
    </submittedName>
</protein>
<evidence type="ECO:0000256" key="9">
    <source>
        <dbReference type="ARBA" id="ARBA00022984"/>
    </source>
</evidence>
<keyword evidence="11" id="KW-0511">Multifunctional enzyme</keyword>
<comment type="catalytic activity">
    <reaction evidence="14">
        <text>[GlcNAc-(1-&gt;4)-Mur2Ac(oyl-L-Ala-gamma-D-Glu-L-Lys-D-Ala-D-Ala)](n)-di-trans,octa-cis-undecaprenyl diphosphate + beta-D-GlcNAc-(1-&gt;4)-Mur2Ac(oyl-L-Ala-gamma-D-Glu-L-Lys-D-Ala-D-Ala)-di-trans,octa-cis-undecaprenyl diphosphate = [GlcNAc-(1-&gt;4)-Mur2Ac(oyl-L-Ala-gamma-D-Glu-L-Lys-D-Ala-D-Ala)](n+1)-di-trans,octa-cis-undecaprenyl diphosphate + di-trans,octa-cis-undecaprenyl diphosphate + H(+)</text>
        <dbReference type="Rhea" id="RHEA:23708"/>
        <dbReference type="Rhea" id="RHEA-COMP:9602"/>
        <dbReference type="Rhea" id="RHEA-COMP:9603"/>
        <dbReference type="ChEBI" id="CHEBI:15378"/>
        <dbReference type="ChEBI" id="CHEBI:58405"/>
        <dbReference type="ChEBI" id="CHEBI:60033"/>
        <dbReference type="ChEBI" id="CHEBI:78435"/>
        <dbReference type="EC" id="2.4.99.28"/>
    </reaction>
</comment>
<sequence length="619" mass="70262">MLRLSTGWIFILIIFIAFSFLLFNVTAEVQEVKTISDVLNERANLEEIVISKNSLIYDRNGDVVSEVFRDANRIYLPYEEIPSVIIDAFIATEDQRFFEHKGYDAIGIGRALLQNARQDGIEEGGSTLTQQLARNLFLTHDQTYNRKVSELLYAHELEKNYTKEEIIELYINTIYFNNGLYGIEAASRYYFNKPSERLTIAEAAFLSAVPNNPSHYDPINNSEQTKLRQEWILTKMFEASYVTEEQFEEALEEPIVLNVKQKTDLYPDYVTYIHQEFKELVAEAEGYKEKMLQATSDAERTSIEQALQERVRQLLASGIHIETSLDPFLQNLAVKAIHRQVPDSDVQASAVMIDHNNNEIVAITGGKNHKKFDFHRGFQNPRQPGSAIKPLLVYAPYLDTFNVSTQSSINADNVCFGEYCPRNYGGSQYGMVSLTTALKHSYNTPAVSMLDQVGVDTAFQYVEKFGFSSLDQRDYRLPSALGGLTYGVTPLELTSAYTTFANDGTYHPSYGIRSVTDQDGTILYSWELNSVDVWSKETNDKMRSLLSEVLKSGTARRAQVPASYSGGKTGTTNNYYDLWFVGLTDEYTTGVWVGKDKQASIEHLNDKAPHLLIWQELMR</sequence>
<proteinExistence type="predicted"/>
<evidence type="ECO:0000256" key="10">
    <source>
        <dbReference type="ARBA" id="ARBA00023136"/>
    </source>
</evidence>
<evidence type="ECO:0000256" key="7">
    <source>
        <dbReference type="ARBA" id="ARBA00022801"/>
    </source>
</evidence>
<evidence type="ECO:0000259" key="16">
    <source>
        <dbReference type="Pfam" id="PF00912"/>
    </source>
</evidence>
<comment type="caution">
    <text evidence="17">The sequence shown here is derived from an EMBL/GenBank/DDBJ whole genome shotgun (WGS) entry which is preliminary data.</text>
</comment>
<keyword evidence="6 17" id="KW-0808">Transferase</keyword>
<dbReference type="InterPro" id="IPR023346">
    <property type="entry name" value="Lysozyme-like_dom_sf"/>
</dbReference>
<evidence type="ECO:0000256" key="2">
    <source>
        <dbReference type="ARBA" id="ARBA00022475"/>
    </source>
</evidence>